<comment type="caution">
    <text evidence="1">The sequence shown here is derived from an EMBL/GenBank/DDBJ whole genome shotgun (WGS) entry which is preliminary data.</text>
</comment>
<keyword evidence="2" id="KW-1185">Reference proteome</keyword>
<protein>
    <recommendedName>
        <fullName evidence="3">Cytoplasmic protein</fullName>
    </recommendedName>
</protein>
<evidence type="ECO:0008006" key="3">
    <source>
        <dbReference type="Google" id="ProtNLM"/>
    </source>
</evidence>
<gene>
    <name evidence="1" type="ORF">DDR33_13235</name>
</gene>
<accession>A0A2U2PFH3</accession>
<name>A0A2U2PFH3_9SPHI</name>
<dbReference type="Pfam" id="PF12843">
    <property type="entry name" value="QSregVF_b"/>
    <property type="match status" value="1"/>
</dbReference>
<dbReference type="Proteomes" id="UP000245647">
    <property type="component" value="Unassembled WGS sequence"/>
</dbReference>
<dbReference type="AlphaFoldDB" id="A0A2U2PFH3"/>
<dbReference type="RefSeq" id="WP_109416272.1">
    <property type="nucleotide sequence ID" value="NZ_QEAS01000010.1"/>
</dbReference>
<evidence type="ECO:0000313" key="2">
    <source>
        <dbReference type="Proteomes" id="UP000245647"/>
    </source>
</evidence>
<proteinExistence type="predicted"/>
<reference evidence="1 2" key="1">
    <citation type="submission" date="2018-04" db="EMBL/GenBank/DDBJ databases">
        <title>Pedobacter chongqingensis sp. nov., isolated from a rottenly hemp rope.</title>
        <authorList>
            <person name="Cai Y."/>
        </authorList>
    </citation>
    <scope>NUCLEOTIDE SEQUENCE [LARGE SCALE GENOMIC DNA]</scope>
    <source>
        <strain evidence="1 2">FJ4-8</strain>
    </source>
</reference>
<organism evidence="1 2">
    <name type="scientific">Pararcticibacter amylolyticus</name>
    <dbReference type="NCBI Taxonomy" id="2173175"/>
    <lineage>
        <taxon>Bacteria</taxon>
        <taxon>Pseudomonadati</taxon>
        <taxon>Bacteroidota</taxon>
        <taxon>Sphingobacteriia</taxon>
        <taxon>Sphingobacteriales</taxon>
        <taxon>Sphingobacteriaceae</taxon>
        <taxon>Pararcticibacter</taxon>
    </lineage>
</organism>
<dbReference type="InterPro" id="IPR024530">
    <property type="entry name" value="QSregVF_b"/>
</dbReference>
<dbReference type="OrthoDB" id="9807855at2"/>
<evidence type="ECO:0000313" key="1">
    <source>
        <dbReference type="EMBL" id="PWG80155.1"/>
    </source>
</evidence>
<sequence>MNPEILEQLVTMEMPFGKYKGTLICNLPEYYLVWFSQKGFPQGKLGMILQTMYEIRLNGLEYLLKPLKDKSALKGAQGFIIPEVKRKY</sequence>
<dbReference type="EMBL" id="QEAS01000010">
    <property type="protein sequence ID" value="PWG80155.1"/>
    <property type="molecule type" value="Genomic_DNA"/>
</dbReference>